<dbReference type="AlphaFoldDB" id="A0A8B8HJI8"/>
<dbReference type="OrthoDB" id="8186944at2759"/>
<dbReference type="RefSeq" id="XP_026484696.1">
    <property type="nucleotide sequence ID" value="XM_026628911.2"/>
</dbReference>
<protein>
    <submittedName>
        <fullName evidence="3">Uncharacterized protein LOC113392462</fullName>
    </submittedName>
</protein>
<name>A0A8B8HJI8_VANTA</name>
<dbReference type="Proteomes" id="UP001652626">
    <property type="component" value="Chromosome 5"/>
</dbReference>
<feature type="transmembrane region" description="Helical" evidence="1">
    <location>
        <begin position="136"/>
        <end position="157"/>
    </location>
</feature>
<sequence length="263" mass="29741">MNQYETERRLSWCYGLLAILLGVSVISTAIPYNHWRATLDVCPGSWLENTNCGCIFYGVSTFQYFSGGHNSYCLYVIFAPLPIIVYALVMTLFHMYRVCINNIGQYESEKSTTVEEIEGESIIVTSRARTSQTNDAVIYCWIPTSCIAAVFTIYNLVHAAIMTDGFLKTCQQYRGYLVRELHATGDHATAIHFRLSCQAIFDFMDYIQKDAPNSRRGDFINTGIALQLALITTWLAVILWIVVAAYTAIRAYKERDVMTCCGN</sequence>
<evidence type="ECO:0000313" key="3">
    <source>
        <dbReference type="RefSeq" id="XP_026484696.1"/>
    </source>
</evidence>
<dbReference type="GeneID" id="113392462"/>
<proteinExistence type="predicted"/>
<organism evidence="2 3">
    <name type="scientific">Vanessa tameamea</name>
    <name type="common">Kamehameha butterfly</name>
    <dbReference type="NCBI Taxonomy" id="334116"/>
    <lineage>
        <taxon>Eukaryota</taxon>
        <taxon>Metazoa</taxon>
        <taxon>Ecdysozoa</taxon>
        <taxon>Arthropoda</taxon>
        <taxon>Hexapoda</taxon>
        <taxon>Insecta</taxon>
        <taxon>Pterygota</taxon>
        <taxon>Neoptera</taxon>
        <taxon>Endopterygota</taxon>
        <taxon>Lepidoptera</taxon>
        <taxon>Glossata</taxon>
        <taxon>Ditrysia</taxon>
        <taxon>Papilionoidea</taxon>
        <taxon>Nymphalidae</taxon>
        <taxon>Nymphalinae</taxon>
        <taxon>Vanessa</taxon>
    </lineage>
</organism>
<dbReference type="OMA" id="IYHGYRM"/>
<keyword evidence="1" id="KW-0472">Membrane</keyword>
<evidence type="ECO:0000256" key="1">
    <source>
        <dbReference type="SAM" id="Phobius"/>
    </source>
</evidence>
<keyword evidence="2" id="KW-1185">Reference proteome</keyword>
<feature type="transmembrane region" description="Helical" evidence="1">
    <location>
        <begin position="12"/>
        <end position="30"/>
    </location>
</feature>
<accession>A0A8B8HJI8</accession>
<feature type="transmembrane region" description="Helical" evidence="1">
    <location>
        <begin position="74"/>
        <end position="93"/>
    </location>
</feature>
<evidence type="ECO:0000313" key="2">
    <source>
        <dbReference type="Proteomes" id="UP001652626"/>
    </source>
</evidence>
<keyword evidence="1" id="KW-1133">Transmembrane helix</keyword>
<keyword evidence="1" id="KW-0812">Transmembrane</keyword>
<gene>
    <name evidence="3" type="primary">LOC113392462</name>
</gene>
<feature type="transmembrane region" description="Helical" evidence="1">
    <location>
        <begin position="224"/>
        <end position="249"/>
    </location>
</feature>
<reference evidence="3" key="1">
    <citation type="submission" date="2025-08" db="UniProtKB">
        <authorList>
            <consortium name="RefSeq"/>
        </authorList>
    </citation>
    <scope>IDENTIFICATION</scope>
    <source>
        <tissue evidence="3">Whole body</tissue>
    </source>
</reference>